<evidence type="ECO:0000313" key="2">
    <source>
        <dbReference type="Proteomes" id="UP000499080"/>
    </source>
</evidence>
<protein>
    <submittedName>
        <fullName evidence="1">Uncharacterized protein</fullName>
    </submittedName>
</protein>
<dbReference type="EMBL" id="BGPR01036966">
    <property type="protein sequence ID" value="GBO12419.1"/>
    <property type="molecule type" value="Genomic_DNA"/>
</dbReference>
<accession>A0A4Y2UH57</accession>
<dbReference type="AlphaFoldDB" id="A0A4Y2UH57"/>
<comment type="caution">
    <text evidence="1">The sequence shown here is derived from an EMBL/GenBank/DDBJ whole genome shotgun (WGS) entry which is preliminary data.</text>
</comment>
<keyword evidence="2" id="KW-1185">Reference proteome</keyword>
<sequence length="188" mass="21190">MCSRKENDIHYTSVDASVSTERDPLNLYHSKKFSTKNVEELFPQEECQDHQRVMELQIVVAPSCFQKSTSVSSATGVHFDISKSMRPPRRVAQELSLFTLVPFLVAPSCFQKSTSVSPATGVHFDISKSMRPPRRVAQELSLFTLVPFQVAPSCFQKSTSVSSATGVHFDISKSMRPPRREANYNWML</sequence>
<name>A0A4Y2UH57_ARAVE</name>
<gene>
    <name evidence="1" type="ORF">AVEN_112017_1</name>
</gene>
<proteinExistence type="predicted"/>
<evidence type="ECO:0000313" key="1">
    <source>
        <dbReference type="EMBL" id="GBO12419.1"/>
    </source>
</evidence>
<reference evidence="1 2" key="1">
    <citation type="journal article" date="2019" name="Sci. Rep.">
        <title>Orb-weaving spider Araneus ventricosus genome elucidates the spidroin gene catalogue.</title>
        <authorList>
            <person name="Kono N."/>
            <person name="Nakamura H."/>
            <person name="Ohtoshi R."/>
            <person name="Moran D.A.P."/>
            <person name="Shinohara A."/>
            <person name="Yoshida Y."/>
            <person name="Fujiwara M."/>
            <person name="Mori M."/>
            <person name="Tomita M."/>
            <person name="Arakawa K."/>
        </authorList>
    </citation>
    <scope>NUCLEOTIDE SEQUENCE [LARGE SCALE GENOMIC DNA]</scope>
</reference>
<dbReference type="Proteomes" id="UP000499080">
    <property type="component" value="Unassembled WGS sequence"/>
</dbReference>
<organism evidence="1 2">
    <name type="scientific">Araneus ventricosus</name>
    <name type="common">Orbweaver spider</name>
    <name type="synonym">Epeira ventricosa</name>
    <dbReference type="NCBI Taxonomy" id="182803"/>
    <lineage>
        <taxon>Eukaryota</taxon>
        <taxon>Metazoa</taxon>
        <taxon>Ecdysozoa</taxon>
        <taxon>Arthropoda</taxon>
        <taxon>Chelicerata</taxon>
        <taxon>Arachnida</taxon>
        <taxon>Araneae</taxon>
        <taxon>Araneomorphae</taxon>
        <taxon>Entelegynae</taxon>
        <taxon>Araneoidea</taxon>
        <taxon>Araneidae</taxon>
        <taxon>Araneus</taxon>
    </lineage>
</organism>